<comment type="caution">
    <text evidence="2">The sequence shown here is derived from an EMBL/GenBank/DDBJ whole genome shotgun (WGS) entry which is preliminary data.</text>
</comment>
<name>A0A2T5C2D5_9BACT</name>
<gene>
    <name evidence="2" type="ORF">C8N47_107224</name>
    <name evidence="1" type="ORF">C8N47_1261</name>
</gene>
<dbReference type="EMBL" id="QAAD01000007">
    <property type="protein sequence ID" value="PTN08862.1"/>
    <property type="molecule type" value="Genomic_DNA"/>
</dbReference>
<keyword evidence="3" id="KW-1185">Reference proteome</keyword>
<dbReference type="AlphaFoldDB" id="A0A2T5C2D5"/>
<organism evidence="2 3">
    <name type="scientific">Mangrovibacterium marinum</name>
    <dbReference type="NCBI Taxonomy" id="1639118"/>
    <lineage>
        <taxon>Bacteria</taxon>
        <taxon>Pseudomonadati</taxon>
        <taxon>Bacteroidota</taxon>
        <taxon>Bacteroidia</taxon>
        <taxon>Marinilabiliales</taxon>
        <taxon>Prolixibacteraceae</taxon>
        <taxon>Mangrovibacterium</taxon>
    </lineage>
</organism>
<sequence>MTQPKKQPVNFQMELTGCLSYFIEQTT</sequence>
<evidence type="ECO:0000313" key="1">
    <source>
        <dbReference type="EMBL" id="PTN05582.1"/>
    </source>
</evidence>
<evidence type="ECO:0000313" key="3">
    <source>
        <dbReference type="Proteomes" id="UP000243525"/>
    </source>
</evidence>
<evidence type="ECO:0000313" key="2">
    <source>
        <dbReference type="EMBL" id="PTN08862.1"/>
    </source>
</evidence>
<protein>
    <submittedName>
        <fullName evidence="2">Uncharacterized protein</fullName>
    </submittedName>
</protein>
<dbReference type="EMBL" id="QAAD01000026">
    <property type="protein sequence ID" value="PTN05582.1"/>
    <property type="molecule type" value="Genomic_DNA"/>
</dbReference>
<reference evidence="2 3" key="1">
    <citation type="submission" date="2018-04" db="EMBL/GenBank/DDBJ databases">
        <title>Genomic Encyclopedia of Archaeal and Bacterial Type Strains, Phase II (KMG-II): from individual species to whole genera.</title>
        <authorList>
            <person name="Goeker M."/>
        </authorList>
    </citation>
    <scope>NUCLEOTIDE SEQUENCE [LARGE SCALE GENOMIC DNA]</scope>
    <source>
        <strain evidence="2 3">DSM 28823</strain>
    </source>
</reference>
<feature type="non-terminal residue" evidence="2">
    <location>
        <position position="27"/>
    </location>
</feature>
<dbReference type="Proteomes" id="UP000243525">
    <property type="component" value="Unassembled WGS sequence"/>
</dbReference>
<proteinExistence type="predicted"/>
<accession>A0A2T5C2D5</accession>